<dbReference type="SUPFAM" id="SSF51713">
    <property type="entry name" value="tRNA-guanine transglycosylase"/>
    <property type="match status" value="1"/>
</dbReference>
<dbReference type="NCBIfam" id="TIGR00449">
    <property type="entry name" value="tgt_general"/>
    <property type="match status" value="1"/>
</dbReference>
<comment type="function">
    <text evidence="5">Non-catalytic subunit of the queuine tRNA-ribosyltransferase (TGT) that catalyzes the base-exchange of a guanine (G) residue with queuine (Q) at position 34 (anticodon wobble position) in tRNAs with GU(N) anticodons (tRNA-Asp, -Asn, -His and -Tyr), resulting in the hypermodified nucleoside queuosine (7-(((4,5-cis-dihydroxy-2-cyclopenten-1-yl)amino)methyl)-7-deazaguanosine).</text>
</comment>
<evidence type="ECO:0000313" key="8">
    <source>
        <dbReference type="Proteomes" id="UP000515159"/>
    </source>
</evidence>
<feature type="binding site" evidence="5">
    <location>
        <position position="395"/>
    </location>
    <ligand>
        <name>Zn(2+)</name>
        <dbReference type="ChEBI" id="CHEBI:29105"/>
    </ligand>
</feature>
<gene>
    <name evidence="5 9" type="primary">QTRT2</name>
</gene>
<feature type="compositionally biased region" description="Acidic residues" evidence="6">
    <location>
        <begin position="327"/>
        <end position="336"/>
    </location>
</feature>
<feature type="domain" description="tRNA-guanine(15) transglycosylase-like" evidence="7">
    <location>
        <begin position="27"/>
        <end position="423"/>
    </location>
</feature>
<evidence type="ECO:0000256" key="5">
    <source>
        <dbReference type="HAMAP-Rule" id="MF_03043"/>
    </source>
</evidence>
<dbReference type="FunCoup" id="A0A6P8R794">
    <property type="interactions" value="1892"/>
</dbReference>
<dbReference type="Pfam" id="PF01702">
    <property type="entry name" value="TGT"/>
    <property type="match status" value="1"/>
</dbReference>
<dbReference type="PANTHER" id="PTHR46064:SF1">
    <property type="entry name" value="QUEUINE TRNA-RIBOSYLTRANSFERASE ACCESSORY SUBUNIT 2"/>
    <property type="match status" value="1"/>
</dbReference>
<dbReference type="PANTHER" id="PTHR46064">
    <property type="entry name" value="QUEUINE TRNA-RIBOSYLTRANSFERASE ACCESSORY SUBUNIT 2"/>
    <property type="match status" value="1"/>
</dbReference>
<keyword evidence="5" id="KW-0472">Membrane</keyword>
<proteinExistence type="inferred from homology"/>
<dbReference type="InterPro" id="IPR036511">
    <property type="entry name" value="TGT-like_sf"/>
</dbReference>
<dbReference type="OrthoDB" id="27601at2759"/>
<dbReference type="Gene3D" id="3.20.20.105">
    <property type="entry name" value="Queuine tRNA-ribosyltransferase-like"/>
    <property type="match status" value="1"/>
</dbReference>
<dbReference type="InParanoid" id="A0A6P8R794"/>
<dbReference type="InterPro" id="IPR050852">
    <property type="entry name" value="Queuine_tRNA-ribosyltrfase"/>
</dbReference>
<evidence type="ECO:0000256" key="3">
    <source>
        <dbReference type="ARBA" id="ARBA00022723"/>
    </source>
</evidence>
<reference evidence="9" key="1">
    <citation type="submission" date="2025-08" db="UniProtKB">
        <authorList>
            <consortium name="RefSeq"/>
        </authorList>
    </citation>
    <scope>IDENTIFICATION</scope>
</reference>
<feature type="binding site" evidence="5">
    <location>
        <position position="369"/>
    </location>
    <ligand>
        <name>Zn(2+)</name>
        <dbReference type="ChEBI" id="CHEBI:29105"/>
    </ligand>
</feature>
<dbReference type="RefSeq" id="XP_033796028.1">
    <property type="nucleotide sequence ID" value="XM_033940137.1"/>
</dbReference>
<keyword evidence="2 5" id="KW-0819">tRNA processing</keyword>
<evidence type="ECO:0000313" key="9">
    <source>
        <dbReference type="RefSeq" id="XP_033796028.1"/>
    </source>
</evidence>
<dbReference type="InterPro" id="IPR028592">
    <property type="entry name" value="QTRTD1"/>
</dbReference>
<feature type="binding site" evidence="5">
    <location>
        <position position="364"/>
    </location>
    <ligand>
        <name>Zn(2+)</name>
        <dbReference type="ChEBI" id="CHEBI:29105"/>
    </ligand>
</feature>
<comment type="similarity">
    <text evidence="5">Belongs to the queuine tRNA-ribosyltransferase family. QTRT2 subfamily.</text>
</comment>
<keyword evidence="5" id="KW-1000">Mitochondrion outer membrane</keyword>
<dbReference type="GO" id="GO:0046872">
    <property type="term" value="F:metal ion binding"/>
    <property type="evidence" value="ECO:0007669"/>
    <property type="project" value="UniProtKB-KW"/>
</dbReference>
<keyword evidence="5" id="KW-0496">Mitochondrion</keyword>
<feature type="region of interest" description="Disordered" evidence="6">
    <location>
        <begin position="313"/>
        <end position="337"/>
    </location>
</feature>
<feature type="binding site" evidence="5">
    <location>
        <position position="366"/>
    </location>
    <ligand>
        <name>Zn(2+)</name>
        <dbReference type="ChEBI" id="CHEBI:29105"/>
    </ligand>
</feature>
<organism evidence="8 9">
    <name type="scientific">Geotrypetes seraphini</name>
    <name type="common">Gaboon caecilian</name>
    <name type="synonym">Caecilia seraphini</name>
    <dbReference type="NCBI Taxonomy" id="260995"/>
    <lineage>
        <taxon>Eukaryota</taxon>
        <taxon>Metazoa</taxon>
        <taxon>Chordata</taxon>
        <taxon>Craniata</taxon>
        <taxon>Vertebrata</taxon>
        <taxon>Euteleostomi</taxon>
        <taxon>Amphibia</taxon>
        <taxon>Gymnophiona</taxon>
        <taxon>Geotrypetes</taxon>
    </lineage>
</organism>
<dbReference type="KEGG" id="gsh:117358660"/>
<evidence type="ECO:0000259" key="7">
    <source>
        <dbReference type="Pfam" id="PF01702"/>
    </source>
</evidence>
<keyword evidence="1 5" id="KW-0963">Cytoplasm</keyword>
<dbReference type="HAMAP" id="MF_03043">
    <property type="entry name" value="QTRT2"/>
    <property type="match status" value="1"/>
</dbReference>
<name>A0A6P8R794_GEOSA</name>
<dbReference type="GO" id="GO:0006400">
    <property type="term" value="P:tRNA modification"/>
    <property type="evidence" value="ECO:0007669"/>
    <property type="project" value="InterPro"/>
</dbReference>
<evidence type="ECO:0000256" key="6">
    <source>
        <dbReference type="SAM" id="MobiDB-lite"/>
    </source>
</evidence>
<comment type="cofactor">
    <cofactor evidence="5">
        <name>Zn(2+)</name>
        <dbReference type="ChEBI" id="CHEBI:29105"/>
    </cofactor>
    <text evidence="5">Binds 1 zinc ion per subunit.</text>
</comment>
<dbReference type="InterPro" id="IPR002616">
    <property type="entry name" value="tRNA_ribo_trans-like"/>
</dbReference>
<keyword evidence="8" id="KW-1185">Reference proteome</keyword>
<keyword evidence="4 5" id="KW-0862">Zinc</keyword>
<comment type="subunit">
    <text evidence="5">Heterodimer of a catalytic subunit QTRT1 and an accessory subunit QTRT2.</text>
</comment>
<sequence>MTLGSGCHLKSAFSMKLDLCKVVNGCRLGKLTNLGRNGDKSIVFPGCMLYTRTGSAPHLTYDTMQTIEGLPLMTQITLSTLAECQEVLEDYKQGIGKFIGMPDSLFYCSLQDPVTTCPTGFNTNKTVSMWGGGGRLEMTPLKFMAIQNALQADWFQCLSYGVVPGGNSRKRAQKSVDRSLAFLDECLRLQEASLVPQKSVMIGAIEGGEVLEERLRSARETATRPVGGFLLDGFQGDVMDKDSRLKLIAAVTGELPEDKPRLIHGLGKPDEVLECVERGVDLFESCFPYQVTERGCALSFSYNYQLDPETAVLDPSEIQEPNRNGENTDDNEEPDKDMEQITAFEISLSKKRYQDDFRPLVQGCRCYCCCNHTCAYLHHLLTSNELLARILLMIHNFQHYFGFFHAIRQALKDGQLPQLKSLISKQSL</sequence>
<evidence type="ECO:0000256" key="1">
    <source>
        <dbReference type="ARBA" id="ARBA00022490"/>
    </source>
</evidence>
<accession>A0A6P8R794</accession>
<dbReference type="GeneID" id="117358660"/>
<protein>
    <recommendedName>
        <fullName evidence="5">Queuine tRNA-ribosyltransferase accessory subunit 2</fullName>
    </recommendedName>
    <alternativeName>
        <fullName evidence="5">Queuine tRNA-ribosyltransferase domain-containing protein 1</fullName>
    </alternativeName>
</protein>
<dbReference type="GO" id="GO:0005741">
    <property type="term" value="C:mitochondrial outer membrane"/>
    <property type="evidence" value="ECO:0007669"/>
    <property type="project" value="UniProtKB-SubCell"/>
</dbReference>
<evidence type="ECO:0000256" key="2">
    <source>
        <dbReference type="ARBA" id="ARBA00022694"/>
    </source>
</evidence>
<keyword evidence="3 5" id="KW-0479">Metal-binding</keyword>
<dbReference type="GO" id="GO:0008479">
    <property type="term" value="F:tRNA-guanosine(34) queuine transglycosylase activity"/>
    <property type="evidence" value="ECO:0007669"/>
    <property type="project" value="UniProtKB-UniRule"/>
</dbReference>
<comment type="subcellular location">
    <subcellularLocation>
        <location evidence="5">Cytoplasm</location>
    </subcellularLocation>
    <subcellularLocation>
        <location evidence="5">Mitochondrion outer membrane</location>
        <topology evidence="5">Peripheral membrane protein</topology>
        <orientation evidence="5">Cytoplasmic side</orientation>
    </subcellularLocation>
    <text evidence="5">May associate with the mitochondrion outer membrane.</text>
</comment>
<dbReference type="AlphaFoldDB" id="A0A6P8R794"/>
<dbReference type="CTD" id="79691"/>
<evidence type="ECO:0000256" key="4">
    <source>
        <dbReference type="ARBA" id="ARBA00022833"/>
    </source>
</evidence>
<dbReference type="Proteomes" id="UP000515159">
    <property type="component" value="Chromosome 4"/>
</dbReference>